<dbReference type="Pfam" id="PF16486">
    <property type="entry name" value="ArgoN"/>
    <property type="match status" value="1"/>
</dbReference>
<dbReference type="InterPro" id="IPR032474">
    <property type="entry name" value="Argonaute_N"/>
</dbReference>
<comment type="caution">
    <text evidence="2">The sequence shown here is derived from an EMBL/GenBank/DDBJ whole genome shotgun (WGS) entry which is preliminary data.</text>
</comment>
<dbReference type="EMBL" id="JAUEPT010000016">
    <property type="protein sequence ID" value="KAK0445504.1"/>
    <property type="molecule type" value="Genomic_DNA"/>
</dbReference>
<accession>A0AA39MTJ1</accession>
<dbReference type="AlphaFoldDB" id="A0AA39MTJ1"/>
<gene>
    <name evidence="2" type="ORF">EV421DRAFT_325204</name>
</gene>
<organism evidence="2 3">
    <name type="scientific">Armillaria borealis</name>
    <dbReference type="NCBI Taxonomy" id="47425"/>
    <lineage>
        <taxon>Eukaryota</taxon>
        <taxon>Fungi</taxon>
        <taxon>Dikarya</taxon>
        <taxon>Basidiomycota</taxon>
        <taxon>Agaricomycotina</taxon>
        <taxon>Agaricomycetes</taxon>
        <taxon>Agaricomycetidae</taxon>
        <taxon>Agaricales</taxon>
        <taxon>Marasmiineae</taxon>
        <taxon>Physalacriaceae</taxon>
        <taxon>Armillaria</taxon>
    </lineage>
</organism>
<dbReference type="InterPro" id="IPR014811">
    <property type="entry name" value="ArgoL1"/>
</dbReference>
<evidence type="ECO:0000313" key="2">
    <source>
        <dbReference type="EMBL" id="KAK0445504.1"/>
    </source>
</evidence>
<dbReference type="SUPFAM" id="SSF101690">
    <property type="entry name" value="PAZ domain"/>
    <property type="match status" value="1"/>
</dbReference>
<feature type="domain" description="Argonaute linker 1" evidence="1">
    <location>
        <begin position="157"/>
        <end position="207"/>
    </location>
</feature>
<reference evidence="2" key="1">
    <citation type="submission" date="2023-06" db="EMBL/GenBank/DDBJ databases">
        <authorList>
            <consortium name="Lawrence Berkeley National Laboratory"/>
            <person name="Ahrendt S."/>
            <person name="Sahu N."/>
            <person name="Indic B."/>
            <person name="Wong-Bajracharya J."/>
            <person name="Merenyi Z."/>
            <person name="Ke H.-M."/>
            <person name="Monk M."/>
            <person name="Kocsube S."/>
            <person name="Drula E."/>
            <person name="Lipzen A."/>
            <person name="Balint B."/>
            <person name="Henrissat B."/>
            <person name="Andreopoulos B."/>
            <person name="Martin F.M."/>
            <person name="Harder C.B."/>
            <person name="Rigling D."/>
            <person name="Ford K.L."/>
            <person name="Foster G.D."/>
            <person name="Pangilinan J."/>
            <person name="Papanicolaou A."/>
            <person name="Barry K."/>
            <person name="LaButti K."/>
            <person name="Viragh M."/>
            <person name="Koriabine M."/>
            <person name="Yan M."/>
            <person name="Riley R."/>
            <person name="Champramary S."/>
            <person name="Plett K.L."/>
            <person name="Tsai I.J."/>
            <person name="Slot J."/>
            <person name="Sipos G."/>
            <person name="Plett J."/>
            <person name="Nagy L.G."/>
            <person name="Grigoriev I.V."/>
        </authorList>
    </citation>
    <scope>NUCLEOTIDE SEQUENCE</scope>
    <source>
        <strain evidence="2">FPL87.14</strain>
    </source>
</reference>
<dbReference type="Proteomes" id="UP001175226">
    <property type="component" value="Unassembled WGS sequence"/>
</dbReference>
<proteinExistence type="predicted"/>
<name>A0AA39MTJ1_9AGAR</name>
<evidence type="ECO:0000259" key="1">
    <source>
        <dbReference type="SMART" id="SM01163"/>
    </source>
</evidence>
<dbReference type="SMART" id="SM01163">
    <property type="entry name" value="DUF1785"/>
    <property type="match status" value="1"/>
</dbReference>
<keyword evidence="3" id="KW-1185">Reference proteome</keyword>
<dbReference type="Pfam" id="PF08699">
    <property type="entry name" value="ArgoL1"/>
    <property type="match status" value="1"/>
</dbReference>
<evidence type="ECO:0000313" key="3">
    <source>
        <dbReference type="Proteomes" id="UP001175226"/>
    </source>
</evidence>
<protein>
    <recommendedName>
        <fullName evidence="1">Argonaute linker 1 domain-containing protein</fullName>
    </recommendedName>
</protein>
<dbReference type="InterPro" id="IPR036085">
    <property type="entry name" value="PAZ_dom_sf"/>
</dbReference>
<sequence length="246" mass="27404">MAHLSPQEFTVVTNCFTIDRLPQKEYLQYDVRISPKVEGFKTRQILMRKLQNNIAPSVFCPKAMYDGDAILYASQDLELPSAGKGSFLVSLSHKHPSTIQEGAPGVYTVTVTKTIGHTVKPSDLRALMIDRKITPKTATATNLLQLLIIQETNQKNPHNNRAFFSDINKRVVGDGLEFWRGFSQSVRPSTTQMLINIDVAMTAMYQSGNVIDVSLSHLNSRQLSSRTLKSGAKPREIARRLSGNSL</sequence>
<dbReference type="PANTHER" id="PTHR22891">
    <property type="entry name" value="EUKARYOTIC TRANSLATION INITIATION FACTOR 2C"/>
    <property type="match status" value="1"/>
</dbReference>